<keyword evidence="3" id="KW-1185">Reference proteome</keyword>
<proteinExistence type="predicted"/>
<dbReference type="InterPro" id="IPR000595">
    <property type="entry name" value="cNMP-bd_dom"/>
</dbReference>
<comment type="caution">
    <text evidence="2">The sequence shown here is derived from an EMBL/GenBank/DDBJ whole genome shotgun (WGS) entry which is preliminary data.</text>
</comment>
<accession>A0ABT8CNW7</accession>
<evidence type="ECO:0000259" key="1">
    <source>
        <dbReference type="PROSITE" id="PS50042"/>
    </source>
</evidence>
<dbReference type="InterPro" id="IPR014710">
    <property type="entry name" value="RmlC-like_jellyroll"/>
</dbReference>
<dbReference type="InterPro" id="IPR018490">
    <property type="entry name" value="cNMP-bd_dom_sf"/>
</dbReference>
<evidence type="ECO:0000313" key="3">
    <source>
        <dbReference type="Proteomes" id="UP001242368"/>
    </source>
</evidence>
<dbReference type="RefSeq" id="WP_290362032.1">
    <property type="nucleotide sequence ID" value="NZ_JAUFQU010000001.1"/>
</dbReference>
<evidence type="ECO:0000313" key="2">
    <source>
        <dbReference type="EMBL" id="MDN3705884.1"/>
    </source>
</evidence>
<dbReference type="PROSITE" id="PS50042">
    <property type="entry name" value="CNMP_BINDING_3"/>
    <property type="match status" value="1"/>
</dbReference>
<dbReference type="Pfam" id="PF00027">
    <property type="entry name" value="cNMP_binding"/>
    <property type="match status" value="1"/>
</dbReference>
<sequence>MNALVQLFKKFGNIPPEVEKVLTDKSGYLIKDKGDFFLKQGQTVSSLFVMEKGAVRAYFIKDGKEVNSWFGFEHEFLGSILPLFANQPSFENIQFLEPSILYYIPIKDLNKLYREYPEMNDIGRKIAEDYCRILEERIISLQTESAEQRYHTLLKSNRNELQRISLGQIASYLGVTQETLSRIRKNSRF</sequence>
<dbReference type="SUPFAM" id="SSF51206">
    <property type="entry name" value="cAMP-binding domain-like"/>
    <property type="match status" value="1"/>
</dbReference>
<name>A0ABT8CNW7_9FLAO</name>
<feature type="domain" description="Cyclic nucleotide-binding" evidence="1">
    <location>
        <begin position="28"/>
        <end position="112"/>
    </location>
</feature>
<dbReference type="Gene3D" id="2.60.120.10">
    <property type="entry name" value="Jelly Rolls"/>
    <property type="match status" value="1"/>
</dbReference>
<dbReference type="Proteomes" id="UP001242368">
    <property type="component" value="Unassembled WGS sequence"/>
</dbReference>
<protein>
    <submittedName>
        <fullName evidence="2">Crp/Fnr family transcriptional regulator</fullName>
    </submittedName>
</protein>
<reference evidence="3" key="1">
    <citation type="journal article" date="2019" name="Int. J. Syst. Evol. Microbiol.">
        <title>The Global Catalogue of Microorganisms (GCM) 10K type strain sequencing project: providing services to taxonomists for standard genome sequencing and annotation.</title>
        <authorList>
            <consortium name="The Broad Institute Genomics Platform"/>
            <consortium name="The Broad Institute Genome Sequencing Center for Infectious Disease"/>
            <person name="Wu L."/>
            <person name="Ma J."/>
        </authorList>
    </citation>
    <scope>NUCLEOTIDE SEQUENCE [LARGE SCALE GENOMIC DNA]</scope>
    <source>
        <strain evidence="3">CECT 7184</strain>
    </source>
</reference>
<dbReference type="CDD" id="cd00038">
    <property type="entry name" value="CAP_ED"/>
    <property type="match status" value="1"/>
</dbReference>
<organism evidence="2 3">
    <name type="scientific">Paenimyroides ceti</name>
    <dbReference type="NCBI Taxonomy" id="395087"/>
    <lineage>
        <taxon>Bacteria</taxon>
        <taxon>Pseudomonadati</taxon>
        <taxon>Bacteroidota</taxon>
        <taxon>Flavobacteriia</taxon>
        <taxon>Flavobacteriales</taxon>
        <taxon>Flavobacteriaceae</taxon>
        <taxon>Paenimyroides</taxon>
    </lineage>
</organism>
<dbReference type="EMBL" id="JAUFQU010000001">
    <property type="protein sequence ID" value="MDN3705884.1"/>
    <property type="molecule type" value="Genomic_DNA"/>
</dbReference>
<gene>
    <name evidence="2" type="ORF">QW060_01935</name>
</gene>